<keyword evidence="1" id="KW-1133">Transmembrane helix</keyword>
<dbReference type="EMBL" id="JMQP01000002">
    <property type="protein sequence ID" value="KIS35580.1"/>
    <property type="molecule type" value="Genomic_DNA"/>
</dbReference>
<keyword evidence="1" id="KW-0472">Membrane</keyword>
<proteinExistence type="predicted"/>
<keyword evidence="1" id="KW-0812">Transmembrane</keyword>
<sequence>MAGGLRFLGPMSGIASLPFILGSAWYGVNRIKFPVEINDRFVFSHHV</sequence>
<comment type="caution">
    <text evidence="2">The sequence shown here is derived from an EMBL/GenBank/DDBJ whole genome shotgun (WGS) entry which is preliminary data.</text>
</comment>
<accession>A0A158SXI6</accession>
<evidence type="ECO:0000313" key="3">
    <source>
        <dbReference type="Proteomes" id="UP000050700"/>
    </source>
</evidence>
<feature type="transmembrane region" description="Helical" evidence="1">
    <location>
        <begin position="7"/>
        <end position="28"/>
    </location>
</feature>
<name>A0A158SXI6_HAEIF</name>
<organism evidence="2 3">
    <name type="scientific">Haemophilus influenzae</name>
    <dbReference type="NCBI Taxonomy" id="727"/>
    <lineage>
        <taxon>Bacteria</taxon>
        <taxon>Pseudomonadati</taxon>
        <taxon>Pseudomonadota</taxon>
        <taxon>Gammaproteobacteria</taxon>
        <taxon>Pasteurellales</taxon>
        <taxon>Pasteurellaceae</taxon>
        <taxon>Haemophilus</taxon>
    </lineage>
</organism>
<evidence type="ECO:0000256" key="1">
    <source>
        <dbReference type="SAM" id="Phobius"/>
    </source>
</evidence>
<dbReference type="Proteomes" id="UP000050700">
    <property type="component" value="Unassembled WGS sequence"/>
</dbReference>
<reference evidence="2 3" key="1">
    <citation type="submission" date="2014-05" db="EMBL/GenBank/DDBJ databases">
        <title>Methylome analysis of the phasevarions of Haemophilus influenzae.</title>
        <authorList>
            <person name="Atack J.M."/>
            <person name="Fox K.L."/>
            <person name="Power P.M."/>
            <person name="Clark T."/>
            <person name="Jurcisek J."/>
            <person name="Korlach J."/>
            <person name="Bakaletz L.O."/>
            <person name="Jennings M.P."/>
        </authorList>
    </citation>
    <scope>NUCLEOTIDE SEQUENCE [LARGE SCALE GENOMIC DNA]</scope>
    <source>
        <strain evidence="2 3">1209</strain>
    </source>
</reference>
<gene>
    <name evidence="2" type="ORF">NTHI1209_01187</name>
</gene>
<protein>
    <submittedName>
        <fullName evidence="2">Uncharacterized protein</fullName>
    </submittedName>
</protein>
<dbReference type="AlphaFoldDB" id="A0A158SXI6"/>
<evidence type="ECO:0000313" key="2">
    <source>
        <dbReference type="EMBL" id="KIS35580.1"/>
    </source>
</evidence>